<dbReference type="KEGG" id="bic:LMTR13_20140"/>
<dbReference type="SUPFAM" id="SSF52402">
    <property type="entry name" value="Adenine nucleotide alpha hydrolases-like"/>
    <property type="match status" value="2"/>
</dbReference>
<dbReference type="AlphaFoldDB" id="A0A1B1UHA3"/>
<reference evidence="1 2" key="1">
    <citation type="submission" date="2016-07" db="EMBL/GenBank/DDBJ databases">
        <title>Complete genome sequence of Bradyrhizobium icense LMTR 13T, a potential inoculant strain isolated from lima bean (Phaseolus lunatus) in Peru.</title>
        <authorList>
            <person name="Ormeno-Orrillo E."/>
            <person name="Duran D."/>
            <person name="Rogel M.A."/>
            <person name="Rey L."/>
            <person name="Imperial J."/>
            <person name="Ruiz-Argueso T."/>
            <person name="Martinez-Romero E."/>
        </authorList>
    </citation>
    <scope>NUCLEOTIDE SEQUENCE [LARGE SCALE GENOMIC DNA]</scope>
    <source>
        <strain evidence="1 2">LMTR 13</strain>
    </source>
</reference>
<dbReference type="EMBL" id="CP016428">
    <property type="protein sequence ID" value="ANW02140.1"/>
    <property type="molecule type" value="Genomic_DNA"/>
</dbReference>
<keyword evidence="2" id="KW-1185">Reference proteome</keyword>
<dbReference type="STRING" id="1274631.LMTR13_20140"/>
<dbReference type="OrthoDB" id="9804721at2"/>
<gene>
    <name evidence="1" type="ORF">LMTR13_20140</name>
</gene>
<dbReference type="RefSeq" id="WP_065729351.1">
    <property type="nucleotide sequence ID" value="NZ_CP016428.1"/>
</dbReference>
<proteinExistence type="predicted"/>
<evidence type="ECO:0000313" key="2">
    <source>
        <dbReference type="Proteomes" id="UP000092839"/>
    </source>
</evidence>
<sequence>MDYKTIMVSLGLDGPNHACLAVAGDLAERFGARIVGIAASDLRPPMYFAEGGFAQKLFEEEAAAIQRRLSELEGEFRSAVKSRARSVEWRSARALPVPYILQQARATDILVVGALADSIAVDPSAAVDPSDLVMQAGRPLIVVPPVVQWLDLRSVLVAWKDAREARRAVFDALPILAAAKEVTIVEIPEQAGQRADAMSRVADVAAWLRGHGIVANTVVPDKASGVTEQIDNIAANVGAGVVIAGAYGHSRFRERVLSGVTRHLATESRRCAFLSR</sequence>
<dbReference type="Gene3D" id="3.40.50.12370">
    <property type="match status" value="1"/>
</dbReference>
<accession>A0A1B1UHA3</accession>
<dbReference type="Proteomes" id="UP000092839">
    <property type="component" value="Chromosome"/>
</dbReference>
<protein>
    <submittedName>
        <fullName evidence="1">Universal stress protein UspA</fullName>
    </submittedName>
</protein>
<name>A0A1B1UHA3_9BRAD</name>
<organism evidence="1 2">
    <name type="scientific">Bradyrhizobium icense</name>
    <dbReference type="NCBI Taxonomy" id="1274631"/>
    <lineage>
        <taxon>Bacteria</taxon>
        <taxon>Pseudomonadati</taxon>
        <taxon>Pseudomonadota</taxon>
        <taxon>Alphaproteobacteria</taxon>
        <taxon>Hyphomicrobiales</taxon>
        <taxon>Nitrobacteraceae</taxon>
        <taxon>Bradyrhizobium</taxon>
    </lineage>
</organism>
<evidence type="ECO:0000313" key="1">
    <source>
        <dbReference type="EMBL" id="ANW02140.1"/>
    </source>
</evidence>